<gene>
    <name evidence="2" type="ORF">A0J61_00920</name>
</gene>
<dbReference type="InterPro" id="IPR032675">
    <property type="entry name" value="LRR_dom_sf"/>
</dbReference>
<reference evidence="2 3" key="1">
    <citation type="submission" date="2016-03" db="EMBL/GenBank/DDBJ databases">
        <title>Choanephora cucurbitarum.</title>
        <authorList>
            <person name="Min B."/>
            <person name="Park H."/>
            <person name="Park J.-H."/>
            <person name="Shin H.-D."/>
            <person name="Choi I.-G."/>
        </authorList>
    </citation>
    <scope>NUCLEOTIDE SEQUENCE [LARGE SCALE GENOMIC DNA]</scope>
    <source>
        <strain evidence="2 3">KUS-F28377</strain>
    </source>
</reference>
<comment type="caution">
    <text evidence="2">The sequence shown here is derived from an EMBL/GenBank/DDBJ whole genome shotgun (WGS) entry which is preliminary data.</text>
</comment>
<dbReference type="Gene3D" id="3.80.10.10">
    <property type="entry name" value="Ribonuclease Inhibitor"/>
    <property type="match status" value="1"/>
</dbReference>
<feature type="domain" description="F-box" evidence="1">
    <location>
        <begin position="1"/>
        <end position="44"/>
    </location>
</feature>
<dbReference type="InterPro" id="IPR001810">
    <property type="entry name" value="F-box_dom"/>
</dbReference>
<evidence type="ECO:0000259" key="1">
    <source>
        <dbReference type="PROSITE" id="PS50181"/>
    </source>
</evidence>
<dbReference type="InterPro" id="IPR036047">
    <property type="entry name" value="F-box-like_dom_sf"/>
</dbReference>
<evidence type="ECO:0000313" key="2">
    <source>
        <dbReference type="EMBL" id="OBZ91036.1"/>
    </source>
</evidence>
<dbReference type="CDD" id="cd09917">
    <property type="entry name" value="F-box_SF"/>
    <property type="match status" value="1"/>
</dbReference>
<dbReference type="EMBL" id="LUGH01000024">
    <property type="protein sequence ID" value="OBZ91036.1"/>
    <property type="molecule type" value="Genomic_DNA"/>
</dbReference>
<dbReference type="SUPFAM" id="SSF81383">
    <property type="entry name" value="F-box domain"/>
    <property type="match status" value="1"/>
</dbReference>
<dbReference type="Proteomes" id="UP000093000">
    <property type="component" value="Unassembled WGS sequence"/>
</dbReference>
<dbReference type="PROSITE" id="PS50181">
    <property type="entry name" value="FBOX"/>
    <property type="match status" value="1"/>
</dbReference>
<proteinExistence type="predicted"/>
<accession>A0A1C7NRJ1</accession>
<dbReference type="SMART" id="SM00256">
    <property type="entry name" value="FBOX"/>
    <property type="match status" value="1"/>
</dbReference>
<dbReference type="SUPFAM" id="SSF52058">
    <property type="entry name" value="L domain-like"/>
    <property type="match status" value="1"/>
</dbReference>
<evidence type="ECO:0000313" key="3">
    <source>
        <dbReference type="Proteomes" id="UP000093000"/>
    </source>
</evidence>
<dbReference type="Gene3D" id="1.20.1280.50">
    <property type="match status" value="1"/>
</dbReference>
<dbReference type="AlphaFoldDB" id="A0A1C7NRJ1"/>
<dbReference type="InParanoid" id="A0A1C7NRJ1"/>
<dbReference type="OrthoDB" id="2280271at2759"/>
<keyword evidence="3" id="KW-1185">Reference proteome</keyword>
<sequence>MNKLPVEIVYHITSYLTYSDKLNLSCVCREWYNLVRTTCLYTHFTIKDTQRFDTAISIFKEHPQLCYQARSLRLTRMNNKFQEILQLPTLFPHLTHLAYQSYNRHYDGDLELSKQDMKLWRRLECYEETNKNPLFMLLLTNVEFPELRKMKIDFCMKYSHCDDLFRLMKSAPNLECFELSFATVNLEMMEVLHDNLPSLKTLILSDIKDAPSNLGLTFETQQQAGTRTDETSNHQLIDGQHPISIKPASDITNLQITDMMTVNGNHCMPLQWIVYIALKYKEAEHLTIRKRINDNQFMDYYSTGARYVLSKLQKLDSYDSNVLLLNDASSLLTHLKKVNLSNQIVDQLCYLTESQHRQSLRHVMIKHQALIPSVVGHVKHFENLRSLRIEGSSKEQDASIEFDTILAKLGCLEDLMLSGYDVRLSPKSSRRFYKVFKLRTLILKRVSMTGSLSTDVSDNVINFISQTCLHLTKITLQGKVMRTHQQLITLNFPEHMLKSMNVSNIGNRLYKVDNGVSTKWYSFNGQKLEEREKEPFEDSHVSIVHKRTCRITLHGTNLPNYF</sequence>
<protein>
    <recommendedName>
        <fullName evidence="1">F-box domain-containing protein</fullName>
    </recommendedName>
</protein>
<organism evidence="2 3">
    <name type="scientific">Choanephora cucurbitarum</name>
    <dbReference type="NCBI Taxonomy" id="101091"/>
    <lineage>
        <taxon>Eukaryota</taxon>
        <taxon>Fungi</taxon>
        <taxon>Fungi incertae sedis</taxon>
        <taxon>Mucoromycota</taxon>
        <taxon>Mucoromycotina</taxon>
        <taxon>Mucoromycetes</taxon>
        <taxon>Mucorales</taxon>
        <taxon>Mucorineae</taxon>
        <taxon>Choanephoraceae</taxon>
        <taxon>Choanephoroideae</taxon>
        <taxon>Choanephora</taxon>
    </lineage>
</organism>
<dbReference type="Pfam" id="PF12937">
    <property type="entry name" value="F-box-like"/>
    <property type="match status" value="1"/>
</dbReference>
<name>A0A1C7NRJ1_9FUNG</name>